<keyword evidence="10" id="KW-1185">Reference proteome</keyword>
<protein>
    <recommendedName>
        <fullName evidence="8">Probable membrane transporter protein</fullName>
    </recommendedName>
</protein>
<dbReference type="InterPro" id="IPR052017">
    <property type="entry name" value="TSUP"/>
</dbReference>
<evidence type="ECO:0000256" key="4">
    <source>
        <dbReference type="ARBA" id="ARBA00022475"/>
    </source>
</evidence>
<evidence type="ECO:0000256" key="3">
    <source>
        <dbReference type="ARBA" id="ARBA00022448"/>
    </source>
</evidence>
<evidence type="ECO:0000256" key="6">
    <source>
        <dbReference type="ARBA" id="ARBA00022989"/>
    </source>
</evidence>
<sequence length="249" mass="26463">MLVDPWFYAIAVPAVILLGLSKGGFAGVGSISMPLIALVIPPVQAAAVVLPILIVQDVVGVWAFRRTVDWRMLAVLMPGTVIGVGLGYLFATQVSVKGVLGMVGGLSVLFGVHRLWTEGRGPPAATRGLPEWMGSLFGAASGFTSQIAHAGAPPFQMWVMPRKLSRDLLVGTTAVYFGATNWIKVPAYIALGQFTAANMLITATLIPVAILSTFAGVALVRRVSPDKFNRIIYVLMILVGLKLCWDAAF</sequence>
<dbReference type="GO" id="GO:0005886">
    <property type="term" value="C:plasma membrane"/>
    <property type="evidence" value="ECO:0007669"/>
    <property type="project" value="UniProtKB-SubCell"/>
</dbReference>
<keyword evidence="3" id="KW-0813">Transport</keyword>
<dbReference type="PANTHER" id="PTHR30269">
    <property type="entry name" value="TRANSMEMBRANE PROTEIN YFCA"/>
    <property type="match status" value="1"/>
</dbReference>
<proteinExistence type="inferred from homology"/>
<keyword evidence="5 8" id="KW-0812">Transmembrane</keyword>
<dbReference type="RefSeq" id="WP_072596397.1">
    <property type="nucleotide sequence ID" value="NZ_CP018221.1"/>
</dbReference>
<evidence type="ECO:0000256" key="1">
    <source>
        <dbReference type="ARBA" id="ARBA00004651"/>
    </source>
</evidence>
<evidence type="ECO:0000313" key="10">
    <source>
        <dbReference type="Proteomes" id="UP000182063"/>
    </source>
</evidence>
<evidence type="ECO:0000256" key="2">
    <source>
        <dbReference type="ARBA" id="ARBA00009142"/>
    </source>
</evidence>
<evidence type="ECO:0000256" key="8">
    <source>
        <dbReference type="RuleBase" id="RU363041"/>
    </source>
</evidence>
<dbReference type="PANTHER" id="PTHR30269:SF37">
    <property type="entry name" value="MEMBRANE TRANSPORTER PROTEIN"/>
    <property type="match status" value="1"/>
</dbReference>
<dbReference type="Proteomes" id="UP000182063">
    <property type="component" value="Chromosome"/>
</dbReference>
<keyword evidence="6 8" id="KW-1133">Transmembrane helix</keyword>
<gene>
    <name evidence="9" type="ORF">BSL82_05585</name>
</gene>
<comment type="similarity">
    <text evidence="2 8">Belongs to the 4-toluene sulfonate uptake permease (TSUP) (TC 2.A.102) family.</text>
</comment>
<evidence type="ECO:0000256" key="5">
    <source>
        <dbReference type="ARBA" id="ARBA00022692"/>
    </source>
</evidence>
<feature type="transmembrane region" description="Helical" evidence="8">
    <location>
        <begin position="35"/>
        <end position="64"/>
    </location>
</feature>
<feature type="transmembrane region" description="Helical" evidence="8">
    <location>
        <begin position="231"/>
        <end position="248"/>
    </location>
</feature>
<comment type="subcellular location">
    <subcellularLocation>
        <location evidence="1 8">Cell membrane</location>
        <topology evidence="1 8">Multi-pass membrane protein</topology>
    </subcellularLocation>
</comment>
<keyword evidence="4 8" id="KW-1003">Cell membrane</keyword>
<dbReference type="KEGG" id="sphj:BSL82_05585"/>
<evidence type="ECO:0000313" key="9">
    <source>
        <dbReference type="EMBL" id="API58844.1"/>
    </source>
</evidence>
<feature type="transmembrane region" description="Helical" evidence="8">
    <location>
        <begin position="98"/>
        <end position="116"/>
    </location>
</feature>
<evidence type="ECO:0000256" key="7">
    <source>
        <dbReference type="ARBA" id="ARBA00023136"/>
    </source>
</evidence>
<feature type="transmembrane region" description="Helical" evidence="8">
    <location>
        <begin position="197"/>
        <end position="219"/>
    </location>
</feature>
<feature type="transmembrane region" description="Helical" evidence="8">
    <location>
        <begin position="168"/>
        <end position="191"/>
    </location>
</feature>
<keyword evidence="7 8" id="KW-0472">Membrane</keyword>
<dbReference type="AlphaFoldDB" id="A0A1L3ZT85"/>
<name>A0A1L3ZT85_9SPHN</name>
<organism evidence="9 10">
    <name type="scientific">Tardibacter chloracetimidivorans</name>
    <dbReference type="NCBI Taxonomy" id="1921510"/>
    <lineage>
        <taxon>Bacteria</taxon>
        <taxon>Pseudomonadati</taxon>
        <taxon>Pseudomonadota</taxon>
        <taxon>Alphaproteobacteria</taxon>
        <taxon>Sphingomonadales</taxon>
        <taxon>Sphingomonadaceae</taxon>
        <taxon>Tardibacter</taxon>
    </lineage>
</organism>
<dbReference type="Pfam" id="PF01925">
    <property type="entry name" value="TauE"/>
    <property type="match status" value="1"/>
</dbReference>
<dbReference type="EMBL" id="CP018221">
    <property type="protein sequence ID" value="API58844.1"/>
    <property type="molecule type" value="Genomic_DNA"/>
</dbReference>
<accession>A0A1L3ZT85</accession>
<feature type="transmembrane region" description="Helical" evidence="8">
    <location>
        <begin position="70"/>
        <end position="91"/>
    </location>
</feature>
<feature type="transmembrane region" description="Helical" evidence="8">
    <location>
        <begin position="6"/>
        <end position="28"/>
    </location>
</feature>
<dbReference type="OrthoDB" id="7028171at2"/>
<reference evidence="10" key="1">
    <citation type="submission" date="2016-11" db="EMBL/GenBank/DDBJ databases">
        <title>Complete Genome Sequence of alachlor-degrading Sphingomonas sp. strain JJ-A5.</title>
        <authorList>
            <person name="Lee H."/>
            <person name="Ka J.-O."/>
        </authorList>
    </citation>
    <scope>NUCLEOTIDE SEQUENCE [LARGE SCALE GENOMIC DNA]</scope>
    <source>
        <strain evidence="10">JJ-A5</strain>
    </source>
</reference>
<dbReference type="InterPro" id="IPR002781">
    <property type="entry name" value="TM_pro_TauE-like"/>
</dbReference>